<dbReference type="SUPFAM" id="SSF55785">
    <property type="entry name" value="PYP-like sensor domain (PAS domain)"/>
    <property type="match status" value="1"/>
</dbReference>
<evidence type="ECO:0000256" key="1">
    <source>
        <dbReference type="ARBA" id="ARBA00022741"/>
    </source>
</evidence>
<dbReference type="GO" id="GO:0005524">
    <property type="term" value="F:ATP binding"/>
    <property type="evidence" value="ECO:0007669"/>
    <property type="project" value="UniProtKB-KW"/>
</dbReference>
<dbReference type="STRING" id="1173111.SAMN05444955_10892"/>
<keyword evidence="4" id="KW-0238">DNA-binding</keyword>
<dbReference type="Proteomes" id="UP000199695">
    <property type="component" value="Unassembled WGS sequence"/>
</dbReference>
<dbReference type="InterPro" id="IPR003593">
    <property type="entry name" value="AAA+_ATPase"/>
</dbReference>
<dbReference type="PROSITE" id="PS00676">
    <property type="entry name" value="SIGMA54_INTERACT_2"/>
    <property type="match status" value="1"/>
</dbReference>
<dbReference type="InterPro" id="IPR025943">
    <property type="entry name" value="Sigma_54_int_dom_ATP-bd_2"/>
</dbReference>
<dbReference type="CDD" id="cd00130">
    <property type="entry name" value="PAS"/>
    <property type="match status" value="1"/>
</dbReference>
<dbReference type="InterPro" id="IPR009057">
    <property type="entry name" value="Homeodomain-like_sf"/>
</dbReference>
<dbReference type="SMART" id="SM00091">
    <property type="entry name" value="PAS"/>
    <property type="match status" value="1"/>
</dbReference>
<dbReference type="CDD" id="cd00009">
    <property type="entry name" value="AAA"/>
    <property type="match status" value="1"/>
</dbReference>
<accession>A0A1H8F9V9</accession>
<dbReference type="Gene3D" id="3.40.50.300">
    <property type="entry name" value="P-loop containing nucleotide triphosphate hydrolases"/>
    <property type="match status" value="1"/>
</dbReference>
<evidence type="ECO:0000256" key="5">
    <source>
        <dbReference type="ARBA" id="ARBA00023163"/>
    </source>
</evidence>
<proteinExistence type="predicted"/>
<dbReference type="RefSeq" id="WP_089968531.1">
    <property type="nucleotide sequence ID" value="NZ_FOCQ01000008.1"/>
</dbReference>
<dbReference type="OrthoDB" id="9771372at2"/>
<dbReference type="Gene3D" id="3.30.450.20">
    <property type="entry name" value="PAS domain"/>
    <property type="match status" value="1"/>
</dbReference>
<dbReference type="InterPro" id="IPR027417">
    <property type="entry name" value="P-loop_NTPase"/>
</dbReference>
<dbReference type="Gene3D" id="1.10.8.60">
    <property type="match status" value="1"/>
</dbReference>
<dbReference type="InterPro" id="IPR058031">
    <property type="entry name" value="AAA_lid_NorR"/>
</dbReference>
<dbReference type="NCBIfam" id="TIGR00229">
    <property type="entry name" value="sensory_box"/>
    <property type="match status" value="1"/>
</dbReference>
<gene>
    <name evidence="8" type="ORF">SAMN05444955_10892</name>
</gene>
<protein>
    <submittedName>
        <fullName evidence="8">PAS domain S-box-containing protein</fullName>
    </submittedName>
</protein>
<dbReference type="PRINTS" id="PR01590">
    <property type="entry name" value="HTHFIS"/>
</dbReference>
<dbReference type="Pfam" id="PF25601">
    <property type="entry name" value="AAA_lid_14"/>
    <property type="match status" value="1"/>
</dbReference>
<evidence type="ECO:0000256" key="3">
    <source>
        <dbReference type="ARBA" id="ARBA00023015"/>
    </source>
</evidence>
<keyword evidence="1" id="KW-0547">Nucleotide-binding</keyword>
<keyword evidence="9" id="KW-1185">Reference proteome</keyword>
<sequence length="458" mass="50922">MQQSRSEALLQTLLDMVNEAITIVDASGTVTHWNRAAEELYQIPASKIVGKNIADFDWNSLKIAQILDEGRQIRQAYHEPRPGMHVLVNTSPVMSGGEIIGAISSEQDVTNLVRLGNELFTTTSELRSLEQKMTQFAPLDDPFHPIKGNGPAISQAIRIARRVAATDATVLISGESGVGKELFAHAIHRASSRSDQAFIAINCGAIPAALFESELFGYQGGAFTGADRKGKPGKLELAHKGTIFLDEIGELPLEMQVKLLRVLQERQFYRVGGTEPIQVDVRIIAATNRNLEERVAEGEFREDLYYRLNVVAIEIPPLRERVEDIPELVHLFAREIALQYGKPVPDFDPEVMVTLMNYSWPGNIRQLRNMIERLVILTEDGRICREHLPPSIQVPRLHSETSIAGQSRLSGQEKGNESEVQAIQRALKTTYGNKAAAAKLLGISRGTLYNKMRKYGIR</sequence>
<dbReference type="PROSITE" id="PS00688">
    <property type="entry name" value="SIGMA54_INTERACT_3"/>
    <property type="match status" value="1"/>
</dbReference>
<dbReference type="SUPFAM" id="SSF46689">
    <property type="entry name" value="Homeodomain-like"/>
    <property type="match status" value="1"/>
</dbReference>
<dbReference type="Pfam" id="PF00158">
    <property type="entry name" value="Sigma54_activat"/>
    <property type="match status" value="1"/>
</dbReference>
<dbReference type="PROSITE" id="PS00675">
    <property type="entry name" value="SIGMA54_INTERACT_1"/>
    <property type="match status" value="1"/>
</dbReference>
<dbReference type="InterPro" id="IPR035965">
    <property type="entry name" value="PAS-like_dom_sf"/>
</dbReference>
<dbReference type="Gene3D" id="1.10.10.60">
    <property type="entry name" value="Homeodomain-like"/>
    <property type="match status" value="1"/>
</dbReference>
<dbReference type="PROSITE" id="PS50112">
    <property type="entry name" value="PAS"/>
    <property type="match status" value="1"/>
</dbReference>
<evidence type="ECO:0000313" key="9">
    <source>
        <dbReference type="Proteomes" id="UP000199695"/>
    </source>
</evidence>
<evidence type="ECO:0000256" key="4">
    <source>
        <dbReference type="ARBA" id="ARBA00023125"/>
    </source>
</evidence>
<evidence type="ECO:0000259" key="7">
    <source>
        <dbReference type="PROSITE" id="PS50112"/>
    </source>
</evidence>
<reference evidence="8 9" key="1">
    <citation type="submission" date="2016-10" db="EMBL/GenBank/DDBJ databases">
        <authorList>
            <person name="de Groot N.N."/>
        </authorList>
    </citation>
    <scope>NUCLEOTIDE SEQUENCE [LARGE SCALE GENOMIC DNA]</scope>
    <source>
        <strain evidence="8 9">DSM 46701</strain>
    </source>
</reference>
<dbReference type="InterPro" id="IPR002197">
    <property type="entry name" value="HTH_Fis"/>
</dbReference>
<dbReference type="Pfam" id="PF13426">
    <property type="entry name" value="PAS_9"/>
    <property type="match status" value="1"/>
</dbReference>
<evidence type="ECO:0000256" key="2">
    <source>
        <dbReference type="ARBA" id="ARBA00022840"/>
    </source>
</evidence>
<dbReference type="AlphaFoldDB" id="A0A1H8F9V9"/>
<dbReference type="FunFam" id="3.40.50.300:FF:000006">
    <property type="entry name" value="DNA-binding transcriptional regulator NtrC"/>
    <property type="match status" value="1"/>
</dbReference>
<dbReference type="Pfam" id="PF02954">
    <property type="entry name" value="HTH_8"/>
    <property type="match status" value="1"/>
</dbReference>
<dbReference type="PANTHER" id="PTHR32071:SF57">
    <property type="entry name" value="C4-DICARBOXYLATE TRANSPORT TRANSCRIPTIONAL REGULATORY PROTEIN DCTD"/>
    <property type="match status" value="1"/>
</dbReference>
<evidence type="ECO:0000259" key="6">
    <source>
        <dbReference type="PROSITE" id="PS50045"/>
    </source>
</evidence>
<dbReference type="GO" id="GO:0043565">
    <property type="term" value="F:sequence-specific DNA binding"/>
    <property type="evidence" value="ECO:0007669"/>
    <property type="project" value="InterPro"/>
</dbReference>
<feature type="domain" description="Sigma-54 factor interaction" evidence="6">
    <location>
        <begin position="146"/>
        <end position="376"/>
    </location>
</feature>
<dbReference type="InterPro" id="IPR002078">
    <property type="entry name" value="Sigma_54_int"/>
</dbReference>
<evidence type="ECO:0000313" key="8">
    <source>
        <dbReference type="EMBL" id="SEN28603.1"/>
    </source>
</evidence>
<dbReference type="SMART" id="SM00382">
    <property type="entry name" value="AAA"/>
    <property type="match status" value="1"/>
</dbReference>
<feature type="domain" description="PAS" evidence="7">
    <location>
        <begin position="6"/>
        <end position="56"/>
    </location>
</feature>
<dbReference type="InterPro" id="IPR000014">
    <property type="entry name" value="PAS"/>
</dbReference>
<dbReference type="InterPro" id="IPR025662">
    <property type="entry name" value="Sigma_54_int_dom_ATP-bd_1"/>
</dbReference>
<dbReference type="GO" id="GO:0006355">
    <property type="term" value="P:regulation of DNA-templated transcription"/>
    <property type="evidence" value="ECO:0007669"/>
    <property type="project" value="InterPro"/>
</dbReference>
<name>A0A1H8F9V9_9BACL</name>
<dbReference type="InterPro" id="IPR025944">
    <property type="entry name" value="Sigma_54_int_dom_CS"/>
</dbReference>
<dbReference type="PROSITE" id="PS50045">
    <property type="entry name" value="SIGMA54_INTERACT_4"/>
    <property type="match status" value="1"/>
</dbReference>
<organism evidence="8 9">
    <name type="scientific">Lihuaxuella thermophila</name>
    <dbReference type="NCBI Taxonomy" id="1173111"/>
    <lineage>
        <taxon>Bacteria</taxon>
        <taxon>Bacillati</taxon>
        <taxon>Bacillota</taxon>
        <taxon>Bacilli</taxon>
        <taxon>Bacillales</taxon>
        <taxon>Thermoactinomycetaceae</taxon>
        <taxon>Lihuaxuella</taxon>
    </lineage>
</organism>
<keyword evidence="5" id="KW-0804">Transcription</keyword>
<dbReference type="PANTHER" id="PTHR32071">
    <property type="entry name" value="TRANSCRIPTIONAL REGULATORY PROTEIN"/>
    <property type="match status" value="1"/>
</dbReference>
<keyword evidence="3" id="KW-0805">Transcription regulation</keyword>
<dbReference type="EMBL" id="FOCQ01000008">
    <property type="protein sequence ID" value="SEN28603.1"/>
    <property type="molecule type" value="Genomic_DNA"/>
</dbReference>
<dbReference type="SUPFAM" id="SSF52540">
    <property type="entry name" value="P-loop containing nucleoside triphosphate hydrolases"/>
    <property type="match status" value="1"/>
</dbReference>
<keyword evidence="2" id="KW-0067">ATP-binding</keyword>